<organism evidence="1 2">
    <name type="scientific">Dallia pectoralis</name>
    <name type="common">Alaska blackfish</name>
    <dbReference type="NCBI Taxonomy" id="75939"/>
    <lineage>
        <taxon>Eukaryota</taxon>
        <taxon>Metazoa</taxon>
        <taxon>Chordata</taxon>
        <taxon>Craniata</taxon>
        <taxon>Vertebrata</taxon>
        <taxon>Euteleostomi</taxon>
        <taxon>Actinopterygii</taxon>
        <taxon>Neopterygii</taxon>
        <taxon>Teleostei</taxon>
        <taxon>Protacanthopterygii</taxon>
        <taxon>Esociformes</taxon>
        <taxon>Umbridae</taxon>
        <taxon>Dallia</taxon>
    </lineage>
</organism>
<evidence type="ECO:0000313" key="1">
    <source>
        <dbReference type="EMBL" id="KAJ8009296.1"/>
    </source>
</evidence>
<proteinExistence type="predicted"/>
<reference evidence="1" key="1">
    <citation type="submission" date="2021-05" db="EMBL/GenBank/DDBJ databases">
        <authorList>
            <person name="Pan Q."/>
            <person name="Jouanno E."/>
            <person name="Zahm M."/>
            <person name="Klopp C."/>
            <person name="Cabau C."/>
            <person name="Louis A."/>
            <person name="Berthelot C."/>
            <person name="Parey E."/>
            <person name="Roest Crollius H."/>
            <person name="Montfort J."/>
            <person name="Robinson-Rechavi M."/>
            <person name="Bouchez O."/>
            <person name="Lampietro C."/>
            <person name="Lopez Roques C."/>
            <person name="Donnadieu C."/>
            <person name="Postlethwait J."/>
            <person name="Bobe J."/>
            <person name="Dillon D."/>
            <person name="Chandos A."/>
            <person name="von Hippel F."/>
            <person name="Guiguen Y."/>
        </authorList>
    </citation>
    <scope>NUCLEOTIDE SEQUENCE</scope>
    <source>
        <strain evidence="1">YG-Jan2019</strain>
    </source>
</reference>
<gene>
    <name evidence="1" type="ORF">DPEC_G00087420</name>
</gene>
<name>A0ACC2GZZ8_DALPE</name>
<comment type="caution">
    <text evidence="1">The sequence shown here is derived from an EMBL/GenBank/DDBJ whole genome shotgun (WGS) entry which is preliminary data.</text>
</comment>
<dbReference type="EMBL" id="CM055734">
    <property type="protein sequence ID" value="KAJ8009296.1"/>
    <property type="molecule type" value="Genomic_DNA"/>
</dbReference>
<protein>
    <submittedName>
        <fullName evidence="1">Uncharacterized protein</fullName>
    </submittedName>
</protein>
<sequence length="98" mass="10504">MYESGQCYTLLPATADGHIAGRRNSPNGGSNASHISIAANRDVNPVMPNTSPPQSEREPCYCSPAEAQRENVLGYEGERRGCCKSGGPKLQSQQLLLI</sequence>
<accession>A0ACC2GZZ8</accession>
<keyword evidence="2" id="KW-1185">Reference proteome</keyword>
<evidence type="ECO:0000313" key="2">
    <source>
        <dbReference type="Proteomes" id="UP001157502"/>
    </source>
</evidence>
<dbReference type="Proteomes" id="UP001157502">
    <property type="component" value="Chromosome 7"/>
</dbReference>